<gene>
    <name evidence="2" type="ORF">MAR_024736</name>
</gene>
<sequence length="344" mass="38263">MDLEPNNGLHHTGTIPTTGTPEHLLAYKSKLSDDQFASLLKAYRRAYEGHVGKGLHGAHGMITSQEPSPSPPHLQGPLPAMQPRNRNRPSYVQRWKVLRDRNKNLPKLDFAAKATGVTKKIQGMDQLGRSLTYDSMKLPSISTCSVVTGVSGKSVHSDGYRKPSDSWDKKSTFMDLASGSYPDLTSRSELPELINTSKEAQTEASVTADEKKTDTHAHRYENITYKKQLLMRRRTKFSENDVQKRKEKAILAQAEDHLKQTIEKELSFVKNKQALVKRQLRRKEHKTHADGIPKSPSSSTVVTDTVTCTPDDVTLSSPRTLSKSSPSHVESNLPSVTSELAITI</sequence>
<evidence type="ECO:0000256" key="1">
    <source>
        <dbReference type="SAM" id="MobiDB-lite"/>
    </source>
</evidence>
<feature type="region of interest" description="Disordered" evidence="1">
    <location>
        <begin position="280"/>
        <end position="305"/>
    </location>
</feature>
<accession>A0ABY7DWA2</accession>
<feature type="region of interest" description="Disordered" evidence="1">
    <location>
        <begin position="57"/>
        <end position="87"/>
    </location>
</feature>
<name>A0ABY7DWA2_MYAAR</name>
<organism evidence="2 3">
    <name type="scientific">Mya arenaria</name>
    <name type="common">Soft-shell clam</name>
    <dbReference type="NCBI Taxonomy" id="6604"/>
    <lineage>
        <taxon>Eukaryota</taxon>
        <taxon>Metazoa</taxon>
        <taxon>Spiralia</taxon>
        <taxon>Lophotrochozoa</taxon>
        <taxon>Mollusca</taxon>
        <taxon>Bivalvia</taxon>
        <taxon>Autobranchia</taxon>
        <taxon>Heteroconchia</taxon>
        <taxon>Euheterodonta</taxon>
        <taxon>Imparidentia</taxon>
        <taxon>Neoheterodontei</taxon>
        <taxon>Myida</taxon>
        <taxon>Myoidea</taxon>
        <taxon>Myidae</taxon>
        <taxon>Mya</taxon>
    </lineage>
</organism>
<dbReference type="Proteomes" id="UP001164746">
    <property type="component" value="Chromosome 3"/>
</dbReference>
<proteinExistence type="predicted"/>
<evidence type="ECO:0000313" key="3">
    <source>
        <dbReference type="Proteomes" id="UP001164746"/>
    </source>
</evidence>
<evidence type="ECO:0000313" key="2">
    <source>
        <dbReference type="EMBL" id="WAR00364.1"/>
    </source>
</evidence>
<dbReference type="EMBL" id="CP111014">
    <property type="protein sequence ID" value="WAR00364.1"/>
    <property type="molecule type" value="Genomic_DNA"/>
</dbReference>
<feature type="region of interest" description="Disordered" evidence="1">
    <location>
        <begin position="313"/>
        <end position="332"/>
    </location>
</feature>
<feature type="compositionally biased region" description="Low complexity" evidence="1">
    <location>
        <begin position="313"/>
        <end position="327"/>
    </location>
</feature>
<protein>
    <submittedName>
        <fullName evidence="2">Uncharacterized protein</fullName>
    </submittedName>
</protein>
<feature type="compositionally biased region" description="Low complexity" evidence="1">
    <location>
        <begin position="295"/>
        <end position="305"/>
    </location>
</feature>
<reference evidence="2" key="1">
    <citation type="submission" date="2022-11" db="EMBL/GenBank/DDBJ databases">
        <title>Centuries of genome instability and evolution in soft-shell clam transmissible cancer (bioRxiv).</title>
        <authorList>
            <person name="Hart S.F.M."/>
            <person name="Yonemitsu M.A."/>
            <person name="Giersch R.M."/>
            <person name="Beal B.F."/>
            <person name="Arriagada G."/>
            <person name="Davis B.W."/>
            <person name="Ostrander E.A."/>
            <person name="Goff S.P."/>
            <person name="Metzger M.J."/>
        </authorList>
    </citation>
    <scope>NUCLEOTIDE SEQUENCE</scope>
    <source>
        <strain evidence="2">MELC-2E11</strain>
        <tissue evidence="2">Siphon/mantle</tissue>
    </source>
</reference>
<feature type="region of interest" description="Disordered" evidence="1">
    <location>
        <begin position="1"/>
        <end position="21"/>
    </location>
</feature>
<keyword evidence="3" id="KW-1185">Reference proteome</keyword>
<feature type="compositionally biased region" description="Low complexity" evidence="1">
    <location>
        <begin position="10"/>
        <end position="21"/>
    </location>
</feature>